<dbReference type="InterPro" id="IPR011009">
    <property type="entry name" value="Kinase-like_dom_sf"/>
</dbReference>
<name>A0A4R4SZ64_9ACTN</name>
<dbReference type="Pfam" id="PF01636">
    <property type="entry name" value="APH"/>
    <property type="match status" value="1"/>
</dbReference>
<dbReference type="Gene3D" id="3.30.200.20">
    <property type="entry name" value="Phosphorylase Kinase, domain 1"/>
    <property type="match status" value="1"/>
</dbReference>
<dbReference type="InterPro" id="IPR002575">
    <property type="entry name" value="Aminoglycoside_PTrfase"/>
</dbReference>
<dbReference type="InterPro" id="IPR051678">
    <property type="entry name" value="AGP_Transferase"/>
</dbReference>
<evidence type="ECO:0000313" key="2">
    <source>
        <dbReference type="EMBL" id="TDC69680.1"/>
    </source>
</evidence>
<dbReference type="PANTHER" id="PTHR21310">
    <property type="entry name" value="AMINOGLYCOSIDE PHOSPHOTRANSFERASE-RELATED-RELATED"/>
    <property type="match status" value="1"/>
</dbReference>
<dbReference type="Gene3D" id="3.90.1200.10">
    <property type="match status" value="1"/>
</dbReference>
<dbReference type="PANTHER" id="PTHR21310:SF15">
    <property type="entry name" value="AMINOGLYCOSIDE PHOSPHOTRANSFERASE DOMAIN-CONTAINING PROTEIN"/>
    <property type="match status" value="1"/>
</dbReference>
<dbReference type="SUPFAM" id="SSF56112">
    <property type="entry name" value="Protein kinase-like (PK-like)"/>
    <property type="match status" value="1"/>
</dbReference>
<dbReference type="AlphaFoldDB" id="A0A4R4SZ64"/>
<accession>A0A4R4SZ64</accession>
<dbReference type="GO" id="GO:0016740">
    <property type="term" value="F:transferase activity"/>
    <property type="evidence" value="ECO:0007669"/>
    <property type="project" value="UniProtKB-KW"/>
</dbReference>
<dbReference type="EMBL" id="SMKI01000330">
    <property type="protein sequence ID" value="TDC69680.1"/>
    <property type="molecule type" value="Genomic_DNA"/>
</dbReference>
<protein>
    <submittedName>
        <fullName evidence="2">Aminoglycoside phosphotransferase family protein</fullName>
    </submittedName>
</protein>
<evidence type="ECO:0000259" key="1">
    <source>
        <dbReference type="Pfam" id="PF01636"/>
    </source>
</evidence>
<feature type="domain" description="Aminoglycoside phosphotransferase" evidence="1">
    <location>
        <begin position="21"/>
        <end position="261"/>
    </location>
</feature>
<reference evidence="2 3" key="1">
    <citation type="submission" date="2019-03" db="EMBL/GenBank/DDBJ databases">
        <title>Draft genome sequences of novel Actinobacteria.</title>
        <authorList>
            <person name="Sahin N."/>
            <person name="Ay H."/>
            <person name="Saygin H."/>
        </authorList>
    </citation>
    <scope>NUCLEOTIDE SEQUENCE [LARGE SCALE GENOMIC DNA]</scope>
    <source>
        <strain evidence="2 3">DSM 41900</strain>
    </source>
</reference>
<keyword evidence="2" id="KW-0808">Transferase</keyword>
<organism evidence="2 3">
    <name type="scientific">Streptomyces hainanensis</name>
    <dbReference type="NCBI Taxonomy" id="402648"/>
    <lineage>
        <taxon>Bacteria</taxon>
        <taxon>Bacillati</taxon>
        <taxon>Actinomycetota</taxon>
        <taxon>Actinomycetes</taxon>
        <taxon>Kitasatosporales</taxon>
        <taxon>Streptomycetaceae</taxon>
        <taxon>Streptomyces</taxon>
    </lineage>
</organism>
<gene>
    <name evidence="2" type="ORF">E1283_25645</name>
</gene>
<dbReference type="RefSeq" id="WP_132820522.1">
    <property type="nucleotide sequence ID" value="NZ_SMKI01000330.1"/>
</dbReference>
<comment type="caution">
    <text evidence="2">The sequence shown here is derived from an EMBL/GenBank/DDBJ whole genome shotgun (WGS) entry which is preliminary data.</text>
</comment>
<evidence type="ECO:0000313" key="3">
    <source>
        <dbReference type="Proteomes" id="UP000295345"/>
    </source>
</evidence>
<sequence>MAEPPAGLAGAGLSAAEVAECEPLSGGTYNTLHRLRLTDGRRLVLKLPPPPGTPGLTHERGLLLGEAEFYRAAARAGAPVPSVVSFDEDHLLMTECAGVSWQQAPPAPGADHSRLRHELGALVRRLHAVPGPGFGYPSGAVPPSADWRGTFTTMLDTALTDADRYAAPLPAPVARIRALATAVAPALDEVTAPALVHFDLWAGNILLSNGRISALIDGERMFWGDPLADFASLCLLTPLDDDLLAGYGAAALSPTERLRMALYRTYLHVIMLTEGAPRAYPAAHVARTIREVTPHLRHDLTQLAAAA</sequence>
<proteinExistence type="predicted"/>
<keyword evidence="3" id="KW-1185">Reference proteome</keyword>
<dbReference type="OrthoDB" id="5490445at2"/>
<dbReference type="Proteomes" id="UP000295345">
    <property type="component" value="Unassembled WGS sequence"/>
</dbReference>